<keyword evidence="1" id="KW-1133">Transmembrane helix</keyword>
<sequence>MFIGLAVFTLLSALYCALGVVQAACLFSGDRAVRNVEFWGTLACIAAALSIIFGVFAIRAIVKAKRHVVS</sequence>
<gene>
    <name evidence="2" type="ORF">ISS99_10125</name>
</gene>
<dbReference type="Proteomes" id="UP001430193">
    <property type="component" value="Unassembled WGS sequence"/>
</dbReference>
<keyword evidence="3" id="KW-1185">Reference proteome</keyword>
<proteinExistence type="predicted"/>
<keyword evidence="1" id="KW-0812">Transmembrane</keyword>
<evidence type="ECO:0000313" key="3">
    <source>
        <dbReference type="Proteomes" id="UP001430193"/>
    </source>
</evidence>
<dbReference type="EMBL" id="JADIKF010000038">
    <property type="protein sequence ID" value="MBM7129884.1"/>
    <property type="molecule type" value="Genomic_DNA"/>
</dbReference>
<dbReference type="RefSeq" id="WP_204631479.1">
    <property type="nucleotide sequence ID" value="NZ_BSOC01000003.1"/>
</dbReference>
<organism evidence="2 3">
    <name type="scientific">Dyella mobilis</name>
    <dbReference type="NCBI Taxonomy" id="1849582"/>
    <lineage>
        <taxon>Bacteria</taxon>
        <taxon>Pseudomonadati</taxon>
        <taxon>Pseudomonadota</taxon>
        <taxon>Gammaproteobacteria</taxon>
        <taxon>Lysobacterales</taxon>
        <taxon>Rhodanobacteraceae</taxon>
        <taxon>Dyella</taxon>
    </lineage>
</organism>
<protein>
    <submittedName>
        <fullName evidence="2">Uncharacterized protein</fullName>
    </submittedName>
</protein>
<feature type="transmembrane region" description="Helical" evidence="1">
    <location>
        <begin position="39"/>
        <end position="62"/>
    </location>
</feature>
<keyword evidence="1" id="KW-0472">Membrane</keyword>
<evidence type="ECO:0000313" key="2">
    <source>
        <dbReference type="EMBL" id="MBM7129884.1"/>
    </source>
</evidence>
<reference evidence="2" key="1">
    <citation type="submission" date="2020-10" db="EMBL/GenBank/DDBJ databases">
        <title>Phylogeny of dyella-like bacteria.</title>
        <authorList>
            <person name="Fu J."/>
        </authorList>
    </citation>
    <scope>NUCLEOTIDE SEQUENCE</scope>
    <source>
        <strain evidence="2">DHON07</strain>
    </source>
</reference>
<name>A0ABS2KFL8_9GAMM</name>
<evidence type="ECO:0000256" key="1">
    <source>
        <dbReference type="SAM" id="Phobius"/>
    </source>
</evidence>
<accession>A0ABS2KFL8</accession>
<comment type="caution">
    <text evidence="2">The sequence shown here is derived from an EMBL/GenBank/DDBJ whole genome shotgun (WGS) entry which is preliminary data.</text>
</comment>